<feature type="transmembrane region" description="Helical" evidence="1">
    <location>
        <begin position="7"/>
        <end position="28"/>
    </location>
</feature>
<sequence length="353" mass="40668">MKRFSQILLYVTIVLLLVWQLPWCYNFFTSKPEKTPFTLYSFVIDDFAMMGQEGDKGMVRRDLSGNTYTQAQFDSILPMFYVRQLMADERFPDTINGVPVTPRLVQMENFNFRTVPSDINAPRIGLYPLLESMSGRVDLKMPGDVFRITDTGIEFVTIASNTIDHEKSSRFTEAMKKKGFVFPALEISGNPTTRKDYDEGYMLLDANRHLFHLKQVKDRPYVRAVDLPAGLELKHLFITEFKNRKTLAFMTDVNNTLYVLNNKTYDVVKVGIPAFNPEADAMTVMGNMFDWTIRITRPHTELYYAVDANDYSLIKVMELPASELSVAEKVGKYIFPLRLSFTSGTDKYVRARF</sequence>
<protein>
    <submittedName>
        <fullName evidence="2">DUF4857 domain-containing protein</fullName>
    </submittedName>
</protein>
<dbReference type="InterPro" id="IPR032333">
    <property type="entry name" value="DUF4857"/>
</dbReference>
<dbReference type="GeneID" id="69502088"/>
<proteinExistence type="predicted"/>
<evidence type="ECO:0000313" key="3">
    <source>
        <dbReference type="Proteomes" id="UP000284379"/>
    </source>
</evidence>
<comment type="caution">
    <text evidence="2">The sequence shown here is derived from an EMBL/GenBank/DDBJ whole genome shotgun (WGS) entry which is preliminary data.</text>
</comment>
<accession>A0A413VHA6</accession>
<evidence type="ECO:0000256" key="1">
    <source>
        <dbReference type="SAM" id="Phobius"/>
    </source>
</evidence>
<dbReference type="RefSeq" id="WP_007485704.1">
    <property type="nucleotide sequence ID" value="NZ_CABJFV010000017.1"/>
</dbReference>
<keyword evidence="1" id="KW-0812">Transmembrane</keyword>
<name>A0A413VHA6_9BACE</name>
<dbReference type="AlphaFoldDB" id="A0A413VHA6"/>
<gene>
    <name evidence="2" type="ORF">DW888_16540</name>
</gene>
<keyword evidence="1" id="KW-1133">Transmembrane helix</keyword>
<keyword evidence="1" id="KW-0472">Membrane</keyword>
<organism evidence="2 3">
    <name type="scientific">Bacteroides nordii</name>
    <dbReference type="NCBI Taxonomy" id="291645"/>
    <lineage>
        <taxon>Bacteria</taxon>
        <taxon>Pseudomonadati</taxon>
        <taxon>Bacteroidota</taxon>
        <taxon>Bacteroidia</taxon>
        <taxon>Bacteroidales</taxon>
        <taxon>Bacteroidaceae</taxon>
        <taxon>Bacteroides</taxon>
    </lineage>
</organism>
<evidence type="ECO:0000313" key="2">
    <source>
        <dbReference type="EMBL" id="RHB32924.1"/>
    </source>
</evidence>
<reference evidence="2 3" key="1">
    <citation type="submission" date="2018-08" db="EMBL/GenBank/DDBJ databases">
        <title>A genome reference for cultivated species of the human gut microbiota.</title>
        <authorList>
            <person name="Zou Y."/>
            <person name="Xue W."/>
            <person name="Luo G."/>
        </authorList>
    </citation>
    <scope>NUCLEOTIDE SEQUENCE [LARGE SCALE GENOMIC DNA]</scope>
    <source>
        <strain evidence="2 3">AM40-30BH</strain>
    </source>
</reference>
<dbReference type="Proteomes" id="UP000284379">
    <property type="component" value="Unassembled WGS sequence"/>
</dbReference>
<dbReference type="EMBL" id="QSGO01000017">
    <property type="protein sequence ID" value="RHB32924.1"/>
    <property type="molecule type" value="Genomic_DNA"/>
</dbReference>
<dbReference type="Pfam" id="PF16149">
    <property type="entry name" value="DUF4857"/>
    <property type="match status" value="1"/>
</dbReference>